<keyword evidence="2" id="KW-0866">Nonsense-mediated mRNA decay</keyword>
<evidence type="ECO:0000313" key="7">
    <source>
        <dbReference type="Proteomes" id="UP001515480"/>
    </source>
</evidence>
<dbReference type="Gene3D" id="2.30.42.10">
    <property type="match status" value="1"/>
</dbReference>
<dbReference type="Pfam" id="PF10220">
    <property type="entry name" value="Smg8_Smg9"/>
    <property type="match status" value="4"/>
</dbReference>
<dbReference type="CDD" id="cd00136">
    <property type="entry name" value="PDZ_canonical"/>
    <property type="match status" value="1"/>
</dbReference>
<evidence type="ECO:0000256" key="4">
    <source>
        <dbReference type="SAM" id="MobiDB-lite"/>
    </source>
</evidence>
<evidence type="ECO:0000256" key="1">
    <source>
        <dbReference type="ARBA" id="ARBA00006443"/>
    </source>
</evidence>
<evidence type="ECO:0000256" key="2">
    <source>
        <dbReference type="ARBA" id="ARBA00023161"/>
    </source>
</evidence>
<dbReference type="Pfam" id="PF00595">
    <property type="entry name" value="PDZ"/>
    <property type="match status" value="1"/>
</dbReference>
<feature type="region of interest" description="Disordered" evidence="4">
    <location>
        <begin position="611"/>
        <end position="681"/>
    </location>
</feature>
<accession>A0AB34J968</accession>
<dbReference type="PROSITE" id="PS50106">
    <property type="entry name" value="PDZ"/>
    <property type="match status" value="1"/>
</dbReference>
<organism evidence="6 7">
    <name type="scientific">Prymnesium parvum</name>
    <name type="common">Toxic golden alga</name>
    <dbReference type="NCBI Taxonomy" id="97485"/>
    <lineage>
        <taxon>Eukaryota</taxon>
        <taxon>Haptista</taxon>
        <taxon>Haptophyta</taxon>
        <taxon>Prymnesiophyceae</taxon>
        <taxon>Prymnesiales</taxon>
        <taxon>Prymnesiaceae</taxon>
        <taxon>Prymnesium</taxon>
    </lineage>
</organism>
<dbReference type="PANTHER" id="PTHR13091">
    <property type="entry name" value="AMPLIFIED IN BREAST CANCER 2-RELATED"/>
    <property type="match status" value="1"/>
</dbReference>
<reference evidence="6 7" key="1">
    <citation type="journal article" date="2024" name="Science">
        <title>Giant polyketide synthase enzymes in the biosynthesis of giant marine polyether toxins.</title>
        <authorList>
            <person name="Fallon T.R."/>
            <person name="Shende V.V."/>
            <person name="Wierzbicki I.H."/>
            <person name="Pendleton A.L."/>
            <person name="Watervoot N.F."/>
            <person name="Auber R.P."/>
            <person name="Gonzalez D.J."/>
            <person name="Wisecaver J.H."/>
            <person name="Moore B.S."/>
        </authorList>
    </citation>
    <scope>NUCLEOTIDE SEQUENCE [LARGE SCALE GENOMIC DNA]</scope>
    <source>
        <strain evidence="6 7">12B1</strain>
    </source>
</reference>
<name>A0AB34J968_PRYPA</name>
<dbReference type="SMART" id="SM00228">
    <property type="entry name" value="PDZ"/>
    <property type="match status" value="1"/>
</dbReference>
<dbReference type="PANTHER" id="PTHR13091:SF0">
    <property type="entry name" value="NONSENSE-MEDIATED MRNA DECAY FACTOR SMG8"/>
    <property type="match status" value="1"/>
</dbReference>
<keyword evidence="7" id="KW-1185">Reference proteome</keyword>
<comment type="caution">
    <text evidence="6">The sequence shown here is derived from an EMBL/GenBank/DDBJ whole genome shotgun (WGS) entry which is preliminary data.</text>
</comment>
<sequence length="939" mass="96522">MCAVCPLRPRGADASLAESASPLLVIGIVGHDAASPAALANRLIDAPVFPLRAAAAAHASAAAAGGVATYHDRERSVLYLSAAAPLASAELPAAAAALAAAASPRALHALLSAHAHAHARALLAVFQLSHAVLFVHPAASPPPALLRTLRVLAALKQLAAPRLPRPHAPPALGFVFDGRAVRKLLSSSKQLARAATGGAHGLFLLPKDGLVHVQRPSAPPLAAADAASSELSFGRYLHMLSLPSPPPPPPLRAWNALATGPASASAPPPVLPSAAAAALRKFVVRLCEPARACLSDGGLLAAAAAKPSALPSGAQWAAACRQMAALLEAEGEEGGAADDALCRRQLARLVDVEEAFSCARGRAALPAAKEMYLRDLPPQYPEQTHEAHVAVAEEYLRAAVPGPAYEATLEKLRQECLSVWKAGRQLCGALSLTGRPCTLPVHALLNSSSVPPEGLAAASGKLKVGDRILSVNGQPSSGHAGTTALLKAAVGSLRLEVERPAEEGGQGATSSSLLEVHLYLPEKSARLGLVLTSAHPQSGVPVIAALGTSKSAGARAPRPHSSGFESLRACQCGRTLSKRGDPFSLDAALNLLTAQCCEELPFTILPLRHSTLRLDPPPPTAPAPPTSSSTAATSQSARLTEGEADAPPTPMEAEGAAAATQDGKEDGDEPPPLGGGRDERTGCCGRLSLLETAELNGRGVQQEGFLPQLNQLTAATMEPADHDSASSALPSLLEVYGSSSSSAVASMVQQLRHASLSPAAVAEALVGTEFECRHGHRFFPPGRTAGRASPLDAELPLVRPCAAEGCAAAAQLQRLYVRTPDAPPQLLLQPTVAFDEAELLSASAALLPRAALVVCCLPYVYARRGEPLLTAATALEPACARQAALLPRWLRLVPSAAHQARLHTPPPRVAAFPRVDAASVAWPQAAAEGSGWCVDSTGG</sequence>
<feature type="compositionally biased region" description="Pro residues" evidence="4">
    <location>
        <begin position="615"/>
        <end position="625"/>
    </location>
</feature>
<feature type="domain" description="PDZ" evidence="5">
    <location>
        <begin position="448"/>
        <end position="501"/>
    </location>
</feature>
<dbReference type="InterPro" id="IPR036034">
    <property type="entry name" value="PDZ_sf"/>
</dbReference>
<dbReference type="EMBL" id="JBGBPQ010000012">
    <property type="protein sequence ID" value="KAL1514862.1"/>
    <property type="molecule type" value="Genomic_DNA"/>
</dbReference>
<evidence type="ECO:0000259" key="5">
    <source>
        <dbReference type="PROSITE" id="PS50106"/>
    </source>
</evidence>
<gene>
    <name evidence="6" type="ORF">AB1Y20_003946</name>
</gene>
<dbReference type="InterPro" id="IPR001478">
    <property type="entry name" value="PDZ"/>
</dbReference>
<dbReference type="SUPFAM" id="SSF50156">
    <property type="entry name" value="PDZ domain-like"/>
    <property type="match status" value="1"/>
</dbReference>
<evidence type="ECO:0000313" key="6">
    <source>
        <dbReference type="EMBL" id="KAL1514862.1"/>
    </source>
</evidence>
<protein>
    <recommendedName>
        <fullName evidence="3">Nonsense-mediated mRNA decay factor SMG8</fullName>
    </recommendedName>
</protein>
<dbReference type="AlphaFoldDB" id="A0AB34J968"/>
<dbReference type="GO" id="GO:0000184">
    <property type="term" value="P:nuclear-transcribed mRNA catabolic process, nonsense-mediated decay"/>
    <property type="evidence" value="ECO:0007669"/>
    <property type="project" value="UniProtKB-KW"/>
</dbReference>
<evidence type="ECO:0000256" key="3">
    <source>
        <dbReference type="ARBA" id="ARBA00029509"/>
    </source>
</evidence>
<comment type="similarity">
    <text evidence="1">Belongs to the SMG8 family.</text>
</comment>
<proteinExistence type="inferred from homology"/>
<dbReference type="InterPro" id="IPR019354">
    <property type="entry name" value="SMG8-like"/>
</dbReference>
<dbReference type="Proteomes" id="UP001515480">
    <property type="component" value="Unassembled WGS sequence"/>
</dbReference>